<dbReference type="AlphaFoldDB" id="A0A0S3R3A6"/>
<evidence type="ECO:0000313" key="2">
    <source>
        <dbReference type="Proteomes" id="UP000291084"/>
    </source>
</evidence>
<reference evidence="1 2" key="1">
    <citation type="journal article" date="2015" name="Sci. Rep.">
        <title>The power of single molecule real-time sequencing technology in the de novo assembly of a eukaryotic genome.</title>
        <authorList>
            <person name="Sakai H."/>
            <person name="Naito K."/>
            <person name="Ogiso-Tanaka E."/>
            <person name="Takahashi Y."/>
            <person name="Iseki K."/>
            <person name="Muto C."/>
            <person name="Satou K."/>
            <person name="Teruya K."/>
            <person name="Shiroma A."/>
            <person name="Shimoji M."/>
            <person name="Hirano T."/>
            <person name="Itoh T."/>
            <person name="Kaga A."/>
            <person name="Tomooka N."/>
        </authorList>
    </citation>
    <scope>NUCLEOTIDE SEQUENCE [LARGE SCALE GENOMIC DNA]</scope>
    <source>
        <strain evidence="2">cv. Shumari</strain>
    </source>
</reference>
<sequence length="94" mass="10520">MTRWLARTPATIGVAGDAFGQAENTERERLWTVNASRRGETTPCCYEHLAERRRRASWREWLSPFRVSVATPGTNGVGSSRREAALLHLGFAGF</sequence>
<gene>
    <name evidence="1" type="primary">Vigan.01G282300</name>
    <name evidence="1" type="ORF">VIGAN_01282300</name>
</gene>
<evidence type="ECO:0000313" key="1">
    <source>
        <dbReference type="EMBL" id="BAT75027.1"/>
    </source>
</evidence>
<proteinExistence type="predicted"/>
<dbReference type="Proteomes" id="UP000291084">
    <property type="component" value="Chromosome 1"/>
</dbReference>
<keyword evidence="2" id="KW-1185">Reference proteome</keyword>
<protein>
    <submittedName>
        <fullName evidence="1">Uncharacterized protein</fullName>
    </submittedName>
</protein>
<dbReference type="EMBL" id="AP015034">
    <property type="protein sequence ID" value="BAT75027.1"/>
    <property type="molecule type" value="Genomic_DNA"/>
</dbReference>
<name>A0A0S3R3A6_PHAAN</name>
<accession>A0A0S3R3A6</accession>
<organism evidence="1 2">
    <name type="scientific">Vigna angularis var. angularis</name>
    <dbReference type="NCBI Taxonomy" id="157739"/>
    <lineage>
        <taxon>Eukaryota</taxon>
        <taxon>Viridiplantae</taxon>
        <taxon>Streptophyta</taxon>
        <taxon>Embryophyta</taxon>
        <taxon>Tracheophyta</taxon>
        <taxon>Spermatophyta</taxon>
        <taxon>Magnoliopsida</taxon>
        <taxon>eudicotyledons</taxon>
        <taxon>Gunneridae</taxon>
        <taxon>Pentapetalae</taxon>
        <taxon>rosids</taxon>
        <taxon>fabids</taxon>
        <taxon>Fabales</taxon>
        <taxon>Fabaceae</taxon>
        <taxon>Papilionoideae</taxon>
        <taxon>50 kb inversion clade</taxon>
        <taxon>NPAAA clade</taxon>
        <taxon>indigoferoid/millettioid clade</taxon>
        <taxon>Phaseoleae</taxon>
        <taxon>Vigna</taxon>
    </lineage>
</organism>